<dbReference type="EMBL" id="CP042306">
    <property type="protein sequence ID" value="QDZ06665.1"/>
    <property type="molecule type" value="Genomic_DNA"/>
</dbReference>
<proteinExistence type="predicted"/>
<feature type="domain" description="DAGKc" evidence="1">
    <location>
        <begin position="1"/>
        <end position="127"/>
    </location>
</feature>
<dbReference type="InterPro" id="IPR016064">
    <property type="entry name" value="NAD/diacylglycerol_kinase_sf"/>
</dbReference>
<organism evidence="2 3">
    <name type="scientific">Sphingomonas panacisoli</name>
    <dbReference type="NCBI Taxonomy" id="1813879"/>
    <lineage>
        <taxon>Bacteria</taxon>
        <taxon>Pseudomonadati</taxon>
        <taxon>Pseudomonadota</taxon>
        <taxon>Alphaproteobacteria</taxon>
        <taxon>Sphingomonadales</taxon>
        <taxon>Sphingomonadaceae</taxon>
        <taxon>Sphingomonas</taxon>
    </lineage>
</organism>
<reference evidence="2 3" key="1">
    <citation type="submission" date="2019-07" db="EMBL/GenBank/DDBJ databases">
        <title>Full genome sequence of Sphingomonas sp. 4R-6-7(HKS19).</title>
        <authorList>
            <person name="Im W.-T."/>
        </authorList>
    </citation>
    <scope>NUCLEOTIDE SEQUENCE [LARGE SCALE GENOMIC DNA]</scope>
    <source>
        <strain evidence="2 3">HKS19</strain>
    </source>
</reference>
<dbReference type="Proteomes" id="UP000315673">
    <property type="component" value="Chromosome"/>
</dbReference>
<keyword evidence="3" id="KW-1185">Reference proteome</keyword>
<evidence type="ECO:0000313" key="3">
    <source>
        <dbReference type="Proteomes" id="UP000315673"/>
    </source>
</evidence>
<gene>
    <name evidence="2" type="ORF">FPZ24_03560</name>
</gene>
<dbReference type="Pfam" id="PF00781">
    <property type="entry name" value="DAGK_cat"/>
    <property type="match status" value="1"/>
</dbReference>
<dbReference type="KEGG" id="spai:FPZ24_03560"/>
<dbReference type="PROSITE" id="PS50146">
    <property type="entry name" value="DAGK"/>
    <property type="match status" value="1"/>
</dbReference>
<dbReference type="InterPro" id="IPR001206">
    <property type="entry name" value="Diacylglycerol_kinase_cat_dom"/>
</dbReference>
<dbReference type="RefSeq" id="WP_146569749.1">
    <property type="nucleotide sequence ID" value="NZ_CP042306.1"/>
</dbReference>
<evidence type="ECO:0000259" key="1">
    <source>
        <dbReference type="PROSITE" id="PS50146"/>
    </source>
</evidence>
<dbReference type="OrthoDB" id="7199213at2"/>
<accession>A0A5B8LFX1</accession>
<sequence length="276" mass="29583">MERVWFITNPHSGSSDAAKAEAILATFAERGLTLAGRTDFPNDELPTPGALAKAKADTVVLFAGDGTINAAVCALADWDGAILVLPGGTMNMLAKSLHGDADPAAIVVAAHERDRRVALPFVEAGRHRALVGMIVGPAANWYRAREHIRDRKLADLWPAVRTAWRRTFGKGVRLAGAPGFPSQAQAAYVQPRGDGLAVMAIDARDFRSIANLGWNLITGDWVAAHAVTEIETPRLTIAERRPVLALFDGEPVMLDPATVIRAGLTREQFIATREAA</sequence>
<name>A0A5B8LFX1_9SPHN</name>
<protein>
    <recommendedName>
        <fullName evidence="1">DAGKc domain-containing protein</fullName>
    </recommendedName>
</protein>
<dbReference type="SUPFAM" id="SSF111331">
    <property type="entry name" value="NAD kinase/diacylglycerol kinase-like"/>
    <property type="match status" value="1"/>
</dbReference>
<evidence type="ECO:0000313" key="2">
    <source>
        <dbReference type="EMBL" id="QDZ06665.1"/>
    </source>
</evidence>
<dbReference type="Gene3D" id="3.40.50.10330">
    <property type="entry name" value="Probable inorganic polyphosphate/atp-NAD kinase, domain 1"/>
    <property type="match status" value="1"/>
</dbReference>
<dbReference type="AlphaFoldDB" id="A0A5B8LFX1"/>
<dbReference type="GO" id="GO:0016301">
    <property type="term" value="F:kinase activity"/>
    <property type="evidence" value="ECO:0007669"/>
    <property type="project" value="InterPro"/>
</dbReference>
<dbReference type="InterPro" id="IPR017438">
    <property type="entry name" value="ATP-NAD_kinase_N"/>
</dbReference>